<accession>A0A2A4G734</accession>
<sequence>METFDRTAHWQHIYDTKALDSVSWYQAIPETSLAAIGKAQLPKTAQIIDIGGGDSFLADHLLADGYEGLSVLDISEKALARAQERLNEKATKITWIQADAAHFSPTQQYDLWHDRAAFHFLTEKTEIQNYLNTLTKSINPNGWVILGTFSKNGPTKCSGIPITQYRTEDLEQLLPAPFKVVTAFNIQHPTPFNTLQEFSFCVYQRTE</sequence>
<evidence type="ECO:0000259" key="2">
    <source>
        <dbReference type="Pfam" id="PF13649"/>
    </source>
</evidence>
<keyword evidence="1 3" id="KW-0808">Transferase</keyword>
<keyword evidence="4" id="KW-1185">Reference proteome</keyword>
<dbReference type="InterPro" id="IPR041698">
    <property type="entry name" value="Methyltransf_25"/>
</dbReference>
<name>A0A2A4G734_9FLAO</name>
<dbReference type="Proteomes" id="UP000219559">
    <property type="component" value="Unassembled WGS sequence"/>
</dbReference>
<dbReference type="SUPFAM" id="SSF53335">
    <property type="entry name" value="S-adenosyl-L-methionine-dependent methyltransferases"/>
    <property type="match status" value="1"/>
</dbReference>
<dbReference type="EMBL" id="NBWU01000003">
    <property type="protein sequence ID" value="PCE64243.1"/>
    <property type="molecule type" value="Genomic_DNA"/>
</dbReference>
<comment type="caution">
    <text evidence="3">The sequence shown here is derived from an EMBL/GenBank/DDBJ whole genome shotgun (WGS) entry which is preliminary data.</text>
</comment>
<dbReference type="InterPro" id="IPR029063">
    <property type="entry name" value="SAM-dependent_MTases_sf"/>
</dbReference>
<dbReference type="Gene3D" id="3.40.50.150">
    <property type="entry name" value="Vaccinia Virus protein VP39"/>
    <property type="match status" value="1"/>
</dbReference>
<reference evidence="3 4" key="1">
    <citation type="submission" date="2017-04" db="EMBL/GenBank/DDBJ databases">
        <title>A new member of the family Flavobacteriaceae isolated from ascidians.</title>
        <authorList>
            <person name="Chen L."/>
        </authorList>
    </citation>
    <scope>NUCLEOTIDE SEQUENCE [LARGE SCALE GENOMIC DNA]</scope>
    <source>
        <strain evidence="3 4">HQA918</strain>
    </source>
</reference>
<dbReference type="GO" id="GO:0008168">
    <property type="term" value="F:methyltransferase activity"/>
    <property type="evidence" value="ECO:0007669"/>
    <property type="project" value="UniProtKB-KW"/>
</dbReference>
<proteinExistence type="predicted"/>
<dbReference type="RefSeq" id="WP_097440367.1">
    <property type="nucleotide sequence ID" value="NZ_KZ300476.1"/>
</dbReference>
<dbReference type="OrthoDB" id="9788660at2"/>
<dbReference type="CDD" id="cd02440">
    <property type="entry name" value="AdoMet_MTases"/>
    <property type="match status" value="1"/>
</dbReference>
<organism evidence="3 4">
    <name type="scientific">Sediminicola luteus</name>
    <dbReference type="NCBI Taxonomy" id="319238"/>
    <lineage>
        <taxon>Bacteria</taxon>
        <taxon>Pseudomonadati</taxon>
        <taxon>Bacteroidota</taxon>
        <taxon>Flavobacteriia</taxon>
        <taxon>Flavobacteriales</taxon>
        <taxon>Flavobacteriaceae</taxon>
        <taxon>Sediminicola</taxon>
    </lineage>
</organism>
<dbReference type="PANTHER" id="PTHR43861">
    <property type="entry name" value="TRANS-ACONITATE 2-METHYLTRANSFERASE-RELATED"/>
    <property type="match status" value="1"/>
</dbReference>
<evidence type="ECO:0000313" key="3">
    <source>
        <dbReference type="EMBL" id="PCE64243.1"/>
    </source>
</evidence>
<feature type="domain" description="Methyltransferase" evidence="2">
    <location>
        <begin position="47"/>
        <end position="142"/>
    </location>
</feature>
<dbReference type="Pfam" id="PF13649">
    <property type="entry name" value="Methyltransf_25"/>
    <property type="match status" value="1"/>
</dbReference>
<protein>
    <submittedName>
        <fullName evidence="3">SAM-dependent methyltransferase</fullName>
    </submittedName>
</protein>
<dbReference type="GO" id="GO:0032259">
    <property type="term" value="P:methylation"/>
    <property type="evidence" value="ECO:0007669"/>
    <property type="project" value="UniProtKB-KW"/>
</dbReference>
<gene>
    <name evidence="3" type="ORF">B7P33_08040</name>
</gene>
<evidence type="ECO:0000256" key="1">
    <source>
        <dbReference type="ARBA" id="ARBA00022679"/>
    </source>
</evidence>
<dbReference type="AlphaFoldDB" id="A0A2A4G734"/>
<keyword evidence="3" id="KW-0489">Methyltransferase</keyword>
<evidence type="ECO:0000313" key="4">
    <source>
        <dbReference type="Proteomes" id="UP000219559"/>
    </source>
</evidence>